<dbReference type="PANTHER" id="PTHR21597">
    <property type="entry name" value="THO2 PROTEIN"/>
    <property type="match status" value="1"/>
</dbReference>
<evidence type="ECO:0000256" key="3">
    <source>
        <dbReference type="ARBA" id="ARBA00019596"/>
    </source>
</evidence>
<feature type="non-terminal residue" evidence="10">
    <location>
        <position position="1"/>
    </location>
</feature>
<evidence type="ECO:0000256" key="6">
    <source>
        <dbReference type="SAM" id="MobiDB-lite"/>
    </source>
</evidence>
<dbReference type="InterPro" id="IPR032302">
    <property type="entry name" value="THOC2_N"/>
</dbReference>
<evidence type="ECO:0000256" key="1">
    <source>
        <dbReference type="ARBA" id="ARBA00004123"/>
    </source>
</evidence>
<dbReference type="InterPro" id="IPR040007">
    <property type="entry name" value="Tho2"/>
</dbReference>
<feature type="domain" description="THO complex subunitTHOC2 N-terminal" evidence="8">
    <location>
        <begin position="548"/>
        <end position="623"/>
    </location>
</feature>
<feature type="region of interest" description="Disordered" evidence="6">
    <location>
        <begin position="1202"/>
        <end position="1446"/>
    </location>
</feature>
<proteinExistence type="inferred from homology"/>
<comment type="similarity">
    <text evidence="2">Belongs to the THOC2 family.</text>
</comment>
<reference evidence="10" key="1">
    <citation type="submission" date="2023-06" db="EMBL/GenBank/DDBJ databases">
        <authorList>
            <person name="Delattre M."/>
        </authorList>
    </citation>
    <scope>NUCLEOTIDE SEQUENCE</scope>
    <source>
        <strain evidence="10">AF72</strain>
    </source>
</reference>
<feature type="domain" description="THO complex subunit 2 N-terminal" evidence="9">
    <location>
        <begin position="19"/>
        <end position="386"/>
    </location>
</feature>
<name>A0AA36FQZ0_9BILA</name>
<evidence type="ECO:0000256" key="5">
    <source>
        <dbReference type="ARBA" id="ARBA00047033"/>
    </source>
</evidence>
<gene>
    <name evidence="10" type="ORF">MSPICULIGERA_LOCUS893</name>
</gene>
<comment type="caution">
    <text evidence="10">The sequence shown here is derived from an EMBL/GenBank/DDBJ whole genome shotgun (WGS) entry which is preliminary data.</text>
</comment>
<dbReference type="PANTHER" id="PTHR21597:SF0">
    <property type="entry name" value="THO COMPLEX SUBUNIT 2"/>
    <property type="match status" value="1"/>
</dbReference>
<dbReference type="Pfam" id="PF11262">
    <property type="entry name" value="Tho2"/>
    <property type="match status" value="1"/>
</dbReference>
<dbReference type="GO" id="GO:0006397">
    <property type="term" value="P:mRNA processing"/>
    <property type="evidence" value="ECO:0007669"/>
    <property type="project" value="InterPro"/>
</dbReference>
<dbReference type="InterPro" id="IPR021418">
    <property type="entry name" value="THO_THOC2_C"/>
</dbReference>
<feature type="domain" description="THO complex subunitTHOC2 C-terminal" evidence="7">
    <location>
        <begin position="883"/>
        <end position="1175"/>
    </location>
</feature>
<dbReference type="GO" id="GO:0000445">
    <property type="term" value="C:THO complex part of transcription export complex"/>
    <property type="evidence" value="ECO:0007669"/>
    <property type="project" value="TreeGrafter"/>
</dbReference>
<comment type="subunit">
    <text evidence="5">Component of the THO subcomplex, which is composed of THOC1, THOC2, THOC3, THOC5, THOC6 and THOC7. The THO subcomplex interacts with DDX39B to form the THO-DDX39B complex which multimerizes into a 28-subunit tetrameric assembly. Component of the transcription/export (TREX) complex at least composed of ALYREF/THOC4, DDX39B, SARNP/CIP29, CHTOP and the THO subcomplex; in the complex interacts with THOC1, THOC3, THOC5, THOC7 and DDX39B. TREX seems to have a dynamic structure involving ATP-dependent remodeling. Interacts with POLDIP3 and ZC3H11A.</text>
</comment>
<evidence type="ECO:0000256" key="2">
    <source>
        <dbReference type="ARBA" id="ARBA00007857"/>
    </source>
</evidence>
<feature type="compositionally biased region" description="Basic and acidic residues" evidence="6">
    <location>
        <begin position="1224"/>
        <end position="1277"/>
    </location>
</feature>
<sequence>MTEKPAQTGETASAENETKKELSTEELLNFCKTAIDEKQDKQLVLKEQKRLASFFDVLSILDHEIGKAKEGSSTNTGYKDFLKLVQDEFIPSEALTLEIADLIEPSDAQSLIRTRTRLYYKQLKFNLLREESEGYSKLLTELIDNEADLSSGELAQRILCLIGQFNLDPNRVCDVILEAFEASTDQPALFLELLTELRVSREYLTTILGFKLSSCQGSTNGTPYALYLITAHLIENKFVRLEDICGYLSPTQEEIKGIRKRQLENITKRAKAAEIIHTSNITVEMKAQPQVENTNGSGISFATVLAQQELEDAKLGAEFDEERLLATNQKLGLTCALCEIGSWTLAKFLLECMPEGFALTAVPKISCTIAKMVDRSLDEFYQAKCSPHFVRRQRASSEKPKSLILQEVSNVKEFFALSEIVSILGPRLALRPKAYIKFLRVLKVLRGEMVKSKEDRSEELSRIRALLEEVILPGMTLLDQNCGVAEEVWELLQNLPYQERFQLYGRWRGLYTKKYPEITLQKGKILGRTKYLLKRLSKETARQMGRSLSKLCYVYPFAVFDYLLSQVQTFDNFIEPVVESIRFFSSLSFDVLIYCIISQLAASDKQQLKASDGSLSAWLQSLATLTGSVFRRYNTDIVPMLHYIVNQLKREKGFDLLILREIVHMMGGVEAYNGLTDEHLEALAGDKTLRQEGASFTVTRDKKACGRLRDAILQDDLATGLYILMGQQHQCLAYKHSTHFPLKLTGELIDQCRDTMLQFAEFFVTNVEIKIYCQLVPTIGDLLGKFHLQMDQAMALYRPVFMREVNLKHKEAVDQLRNRVKKITAEEANGQMEVDAEPGEVNDAKANALDAALEQSCFKGALEKELDKVAAEISDHMPGYAKKLPARTYALFWLLTRYDLEVPNAAYERALDATKKKIKEQSNSSEPGRIRRKEEERLRKIESKLVEEWARQKEHVQRVHAALSAMKDDLIHPKNIEQIGSLLQICFLARASISEDDALYSALFFKKLHAIHTTNFNTIMTIDKLFSDIVPLVLGLTECEAASVGRFLQAMMEAALHWRSDAAIWQKECHGRPGFQTRANPEAQLVSMEYVKYQRLCFKYQYLMGKSFAFILGQANEDYNIIRNTMLFLQKLMSVFPVVKFVADDMSKLAEQVRDREKGKRDDLCLKAASYMSHLKLRKTKIYETTEFSTTQGSTVTTIFDKPEPKRELKTNGIDGPAAKKRKVESGAAKEVKENGSAESKENVKSKEPAKPEKEKLAKETKPEKPAKEVKPEKEAGVEIGPMPPAKLTRQESGTNTKSDKARSDKAEKSAKKEEKREEKTPKSAKPEKSEKSERRSSSKPDESPKGKIKPESPRMKSSERDIRRKDDDKGRRSDREKEKDRAREREKEKEKEREREKGSSSTRTATRIKDERKVVKGRLFEQAISKPAPKDRRRTSTEDTKLAGK</sequence>
<dbReference type="InterPro" id="IPR021726">
    <property type="entry name" value="THO_THOC2_N"/>
</dbReference>
<evidence type="ECO:0000259" key="9">
    <source>
        <dbReference type="Pfam" id="PF16134"/>
    </source>
</evidence>
<feature type="compositionally biased region" description="Basic and acidic residues" evidence="6">
    <location>
        <begin position="1298"/>
        <end position="1399"/>
    </location>
</feature>
<dbReference type="Pfam" id="PF16134">
    <property type="entry name" value="THOC2_N"/>
    <property type="match status" value="2"/>
</dbReference>
<dbReference type="GO" id="GO:0003729">
    <property type="term" value="F:mRNA binding"/>
    <property type="evidence" value="ECO:0007669"/>
    <property type="project" value="TreeGrafter"/>
</dbReference>
<evidence type="ECO:0000256" key="4">
    <source>
        <dbReference type="ARBA" id="ARBA00023242"/>
    </source>
</evidence>
<protein>
    <recommendedName>
        <fullName evidence="3">THO complex subunit 2</fullName>
    </recommendedName>
</protein>
<feature type="region of interest" description="Disordered" evidence="6">
    <location>
        <begin position="1"/>
        <end position="21"/>
    </location>
</feature>
<evidence type="ECO:0000313" key="11">
    <source>
        <dbReference type="Proteomes" id="UP001177023"/>
    </source>
</evidence>
<dbReference type="EMBL" id="CATQJA010000222">
    <property type="protein sequence ID" value="CAJ0558169.1"/>
    <property type="molecule type" value="Genomic_DNA"/>
</dbReference>
<accession>A0AA36FQZ0</accession>
<evidence type="ECO:0000259" key="7">
    <source>
        <dbReference type="Pfam" id="PF11262"/>
    </source>
</evidence>
<dbReference type="Proteomes" id="UP001177023">
    <property type="component" value="Unassembled WGS sequence"/>
</dbReference>
<keyword evidence="4" id="KW-0539">Nucleus</keyword>
<dbReference type="GO" id="GO:0006406">
    <property type="term" value="P:mRNA export from nucleus"/>
    <property type="evidence" value="ECO:0007669"/>
    <property type="project" value="InterPro"/>
</dbReference>
<feature type="domain" description="THO complex subunit 2 N-terminal" evidence="9">
    <location>
        <begin position="406"/>
        <end position="546"/>
    </location>
</feature>
<feature type="compositionally biased region" description="Basic and acidic residues" evidence="6">
    <location>
        <begin position="1429"/>
        <end position="1446"/>
    </location>
</feature>
<dbReference type="Pfam" id="PF11732">
    <property type="entry name" value="Thoc2"/>
    <property type="match status" value="1"/>
</dbReference>
<organism evidence="10 11">
    <name type="scientific">Mesorhabditis spiculigera</name>
    <dbReference type="NCBI Taxonomy" id="96644"/>
    <lineage>
        <taxon>Eukaryota</taxon>
        <taxon>Metazoa</taxon>
        <taxon>Ecdysozoa</taxon>
        <taxon>Nematoda</taxon>
        <taxon>Chromadorea</taxon>
        <taxon>Rhabditida</taxon>
        <taxon>Rhabditina</taxon>
        <taxon>Rhabditomorpha</taxon>
        <taxon>Rhabditoidea</taxon>
        <taxon>Rhabditidae</taxon>
        <taxon>Mesorhabditinae</taxon>
        <taxon>Mesorhabditis</taxon>
    </lineage>
</organism>
<evidence type="ECO:0000313" key="10">
    <source>
        <dbReference type="EMBL" id="CAJ0558169.1"/>
    </source>
</evidence>
<evidence type="ECO:0000259" key="8">
    <source>
        <dbReference type="Pfam" id="PF11732"/>
    </source>
</evidence>
<comment type="subcellular location">
    <subcellularLocation>
        <location evidence="1">Nucleus</location>
    </subcellularLocation>
</comment>
<keyword evidence="11" id="KW-1185">Reference proteome</keyword>